<dbReference type="InterPro" id="IPR002477">
    <property type="entry name" value="Peptidoglycan-bd-like"/>
</dbReference>
<gene>
    <name evidence="3" type="ORF">H6G03_23835</name>
</gene>
<dbReference type="Proteomes" id="UP000641646">
    <property type="component" value="Unassembled WGS sequence"/>
</dbReference>
<dbReference type="SUPFAM" id="SSF47090">
    <property type="entry name" value="PGBD-like"/>
    <property type="match status" value="1"/>
</dbReference>
<reference evidence="3" key="2">
    <citation type="submission" date="2020-08" db="EMBL/GenBank/DDBJ databases">
        <authorList>
            <person name="Chen M."/>
            <person name="Teng W."/>
            <person name="Zhao L."/>
            <person name="Hu C."/>
            <person name="Zhou Y."/>
            <person name="Han B."/>
            <person name="Song L."/>
            <person name="Shu W."/>
        </authorList>
    </citation>
    <scope>NUCLEOTIDE SEQUENCE</scope>
    <source>
        <strain evidence="3">FACHB-1375</strain>
    </source>
</reference>
<sequence length="138" mass="14744">MPANAQTGSPQVNDSLNETNQQPSQLNQSPSQLNQPLNQPSQNTTTTPSNGTSGTSGFSNNQNPVLSLGSRGEEVRQAQTLLQQQGLYNGPIDGVYGLQTRNAVRAFQRSKNLVADGVIGTNTWSVMLNPQNQASSNF</sequence>
<comment type="caution">
    <text evidence="3">The sequence shown here is derived from an EMBL/GenBank/DDBJ whole genome shotgun (WGS) entry which is preliminary data.</text>
</comment>
<evidence type="ECO:0000313" key="3">
    <source>
        <dbReference type="EMBL" id="MBD2184062.1"/>
    </source>
</evidence>
<keyword evidence="4" id="KW-1185">Reference proteome</keyword>
<evidence type="ECO:0000259" key="2">
    <source>
        <dbReference type="Pfam" id="PF01471"/>
    </source>
</evidence>
<name>A0A926VJR2_9CYAN</name>
<protein>
    <submittedName>
        <fullName evidence="3">Peptidoglycan-binding protein</fullName>
    </submittedName>
</protein>
<evidence type="ECO:0000256" key="1">
    <source>
        <dbReference type="SAM" id="MobiDB-lite"/>
    </source>
</evidence>
<feature type="region of interest" description="Disordered" evidence="1">
    <location>
        <begin position="1"/>
        <end position="73"/>
    </location>
</feature>
<dbReference type="InterPro" id="IPR036366">
    <property type="entry name" value="PGBDSf"/>
</dbReference>
<proteinExistence type="predicted"/>
<reference evidence="3" key="1">
    <citation type="journal article" date="2015" name="ISME J.">
        <title>Draft Genome Sequence of Streptomyces incarnatus NRRL8089, which Produces the Nucleoside Antibiotic Sinefungin.</title>
        <authorList>
            <person name="Oshima K."/>
            <person name="Hattori M."/>
            <person name="Shimizu H."/>
            <person name="Fukuda K."/>
            <person name="Nemoto M."/>
            <person name="Inagaki K."/>
            <person name="Tamura T."/>
        </authorList>
    </citation>
    <scope>NUCLEOTIDE SEQUENCE</scope>
    <source>
        <strain evidence="3">FACHB-1375</strain>
    </source>
</reference>
<dbReference type="Pfam" id="PF01471">
    <property type="entry name" value="PG_binding_1"/>
    <property type="match status" value="1"/>
</dbReference>
<dbReference type="Gene3D" id="1.10.101.10">
    <property type="entry name" value="PGBD-like superfamily/PGBD"/>
    <property type="match status" value="1"/>
</dbReference>
<organism evidence="3 4">
    <name type="scientific">Aerosakkonema funiforme FACHB-1375</name>
    <dbReference type="NCBI Taxonomy" id="2949571"/>
    <lineage>
        <taxon>Bacteria</taxon>
        <taxon>Bacillati</taxon>
        <taxon>Cyanobacteriota</taxon>
        <taxon>Cyanophyceae</taxon>
        <taxon>Oscillatoriophycideae</taxon>
        <taxon>Aerosakkonematales</taxon>
        <taxon>Aerosakkonemataceae</taxon>
        <taxon>Aerosakkonema</taxon>
    </lineage>
</organism>
<dbReference type="EMBL" id="JACJPW010000072">
    <property type="protein sequence ID" value="MBD2184062.1"/>
    <property type="molecule type" value="Genomic_DNA"/>
</dbReference>
<feature type="compositionally biased region" description="Low complexity" evidence="1">
    <location>
        <begin position="19"/>
        <end position="63"/>
    </location>
</feature>
<dbReference type="InterPro" id="IPR036365">
    <property type="entry name" value="PGBD-like_sf"/>
</dbReference>
<dbReference type="AlphaFoldDB" id="A0A926VJR2"/>
<feature type="domain" description="Peptidoglycan binding-like" evidence="2">
    <location>
        <begin position="71"/>
        <end position="127"/>
    </location>
</feature>
<accession>A0A926VJR2</accession>
<feature type="compositionally biased region" description="Polar residues" evidence="1">
    <location>
        <begin position="1"/>
        <end position="18"/>
    </location>
</feature>
<evidence type="ECO:0000313" key="4">
    <source>
        <dbReference type="Proteomes" id="UP000641646"/>
    </source>
</evidence>